<evidence type="ECO:0000256" key="3">
    <source>
        <dbReference type="ARBA" id="ARBA00022692"/>
    </source>
</evidence>
<evidence type="ECO:0000313" key="10">
    <source>
        <dbReference type="EMBL" id="GMH05574.1"/>
    </source>
</evidence>
<evidence type="ECO:0000256" key="6">
    <source>
        <dbReference type="ARBA" id="ARBA00023136"/>
    </source>
</evidence>
<dbReference type="Proteomes" id="UP001279734">
    <property type="component" value="Unassembled WGS sequence"/>
</dbReference>
<evidence type="ECO:0000259" key="8">
    <source>
        <dbReference type="Pfam" id="PF13839"/>
    </source>
</evidence>
<dbReference type="PANTHER" id="PTHR32285:SF372">
    <property type="entry name" value="PROTEIN TRICHOME BIREFRINGENCE-LIKE 43"/>
    <property type="match status" value="1"/>
</dbReference>
<evidence type="ECO:0000256" key="7">
    <source>
        <dbReference type="SAM" id="SignalP"/>
    </source>
</evidence>
<evidence type="ECO:0000313" key="11">
    <source>
        <dbReference type="Proteomes" id="UP001279734"/>
    </source>
</evidence>
<sequence>MSNSKWGCFCLLAAIACWLLLSLLLPSVSGDDPLSHITRRTTNTNVTQWEEAVKSLSKCNIFYGNWVYDDSYPLYDSSSCPFIRQQFDCQKNGRPDRLYLKFRWQPDGCDLPRFNAHDFLRRYYGKRILFVGDSLSLNQWQSLTCMLHAAVPKAKYFLSQKPPIYVFHFLEYKLEIMMEWHQFLVDIDQEKQGRILKLEFDQRR</sequence>
<name>A0AAD3S751_NEPGR</name>
<evidence type="ECO:0000256" key="4">
    <source>
        <dbReference type="ARBA" id="ARBA00022968"/>
    </source>
</evidence>
<dbReference type="Pfam" id="PF13839">
    <property type="entry name" value="PC-Esterase"/>
    <property type="match status" value="1"/>
</dbReference>
<evidence type="ECO:0000256" key="2">
    <source>
        <dbReference type="ARBA" id="ARBA00007727"/>
    </source>
</evidence>
<evidence type="ECO:0000259" key="9">
    <source>
        <dbReference type="Pfam" id="PF14416"/>
    </source>
</evidence>
<feature type="chain" id="PRO_5042159370" description="Trichome birefringence-like N-terminal domain-containing protein" evidence="7">
    <location>
        <begin position="31"/>
        <end position="204"/>
    </location>
</feature>
<comment type="similarity">
    <text evidence="2">Belongs to the PC-esterase family. TBL subfamily.</text>
</comment>
<accession>A0AAD3S751</accession>
<dbReference type="GO" id="GO:0016413">
    <property type="term" value="F:O-acetyltransferase activity"/>
    <property type="evidence" value="ECO:0007669"/>
    <property type="project" value="InterPro"/>
</dbReference>
<dbReference type="Pfam" id="PF14416">
    <property type="entry name" value="PMR5N"/>
    <property type="match status" value="1"/>
</dbReference>
<evidence type="ECO:0000256" key="1">
    <source>
        <dbReference type="ARBA" id="ARBA00004167"/>
    </source>
</evidence>
<dbReference type="AlphaFoldDB" id="A0AAD3S751"/>
<dbReference type="GO" id="GO:0005794">
    <property type="term" value="C:Golgi apparatus"/>
    <property type="evidence" value="ECO:0007669"/>
    <property type="project" value="TreeGrafter"/>
</dbReference>
<dbReference type="GO" id="GO:0016020">
    <property type="term" value="C:membrane"/>
    <property type="evidence" value="ECO:0007669"/>
    <property type="project" value="UniProtKB-SubCell"/>
</dbReference>
<keyword evidence="5" id="KW-1133">Transmembrane helix</keyword>
<protein>
    <recommendedName>
        <fullName evidence="12">Trichome birefringence-like N-terminal domain-containing protein</fullName>
    </recommendedName>
</protein>
<keyword evidence="4" id="KW-0735">Signal-anchor</keyword>
<proteinExistence type="inferred from homology"/>
<dbReference type="InterPro" id="IPR025846">
    <property type="entry name" value="TBL_N"/>
</dbReference>
<keyword evidence="3" id="KW-0812">Transmembrane</keyword>
<dbReference type="EMBL" id="BSYO01000006">
    <property type="protein sequence ID" value="GMH05574.1"/>
    <property type="molecule type" value="Genomic_DNA"/>
</dbReference>
<dbReference type="PROSITE" id="PS51257">
    <property type="entry name" value="PROKAR_LIPOPROTEIN"/>
    <property type="match status" value="1"/>
</dbReference>
<feature type="signal peptide" evidence="7">
    <location>
        <begin position="1"/>
        <end position="30"/>
    </location>
</feature>
<keyword evidence="7" id="KW-0732">Signal</keyword>
<comment type="subcellular location">
    <subcellularLocation>
        <location evidence="1">Membrane</location>
        <topology evidence="1">Single-pass membrane protein</topology>
    </subcellularLocation>
</comment>
<organism evidence="10 11">
    <name type="scientific">Nepenthes gracilis</name>
    <name type="common">Slender pitcher plant</name>
    <dbReference type="NCBI Taxonomy" id="150966"/>
    <lineage>
        <taxon>Eukaryota</taxon>
        <taxon>Viridiplantae</taxon>
        <taxon>Streptophyta</taxon>
        <taxon>Embryophyta</taxon>
        <taxon>Tracheophyta</taxon>
        <taxon>Spermatophyta</taxon>
        <taxon>Magnoliopsida</taxon>
        <taxon>eudicotyledons</taxon>
        <taxon>Gunneridae</taxon>
        <taxon>Pentapetalae</taxon>
        <taxon>Caryophyllales</taxon>
        <taxon>Nepenthaceae</taxon>
        <taxon>Nepenthes</taxon>
    </lineage>
</organism>
<keyword evidence="11" id="KW-1185">Reference proteome</keyword>
<keyword evidence="6" id="KW-0472">Membrane</keyword>
<dbReference type="PANTHER" id="PTHR32285">
    <property type="entry name" value="PROTEIN TRICHOME BIREFRINGENCE-LIKE 9-RELATED"/>
    <property type="match status" value="1"/>
</dbReference>
<feature type="domain" description="Trichome birefringence-like C-terminal" evidence="8">
    <location>
        <begin position="111"/>
        <end position="192"/>
    </location>
</feature>
<gene>
    <name evidence="10" type="ORF">Nepgr_007414</name>
</gene>
<dbReference type="InterPro" id="IPR026057">
    <property type="entry name" value="TBL_C"/>
</dbReference>
<dbReference type="InterPro" id="IPR029962">
    <property type="entry name" value="TBL"/>
</dbReference>
<evidence type="ECO:0008006" key="12">
    <source>
        <dbReference type="Google" id="ProtNLM"/>
    </source>
</evidence>
<evidence type="ECO:0000256" key="5">
    <source>
        <dbReference type="ARBA" id="ARBA00022989"/>
    </source>
</evidence>
<feature type="domain" description="Trichome birefringence-like N-terminal" evidence="9">
    <location>
        <begin position="58"/>
        <end position="110"/>
    </location>
</feature>
<comment type="caution">
    <text evidence="10">The sequence shown here is derived from an EMBL/GenBank/DDBJ whole genome shotgun (WGS) entry which is preliminary data.</text>
</comment>
<reference evidence="10" key="1">
    <citation type="submission" date="2023-05" db="EMBL/GenBank/DDBJ databases">
        <title>Nepenthes gracilis genome sequencing.</title>
        <authorList>
            <person name="Fukushima K."/>
        </authorList>
    </citation>
    <scope>NUCLEOTIDE SEQUENCE</scope>
    <source>
        <strain evidence="10">SING2019-196</strain>
    </source>
</reference>